<evidence type="ECO:0000313" key="2">
    <source>
        <dbReference type="EMBL" id="TXF90364.1"/>
    </source>
</evidence>
<sequence length="352" mass="38750">MKFPLLVLTFLLCASGLSAQDYHFSQFFAAPLTLNPALTGAFPGTYRVALSHRSQWAQTLETPFSTTAFSADFKYFVNPKKRRYKDAFGVGVSFASDRLSEFNYSVNQIMVGGAFHKALDPRSNQTLSLGFQLGVVQRNVSYDQLTFEDAFDGTSVYVDGASAEELPANNYAFGDYQLGLNYAYAPKNKVAVYLGAAVHHFNQPEQSFYAEITQGEDVEVTQTLYRRYSGYLNLRLPIGRDVSLSPRVYAYAQGPHLVTNAGSNLRFLLNDSNGAALHLGAYVRGVGSDVEYGIDSAVGMFGVEFNSFLVGMSYDAGLNGLQTNRRHQGAFELNIAYLGKTNDDEAVPCPKF</sequence>
<proteinExistence type="predicted"/>
<keyword evidence="1" id="KW-0732">Signal</keyword>
<comment type="caution">
    <text evidence="2">The sequence shown here is derived from an EMBL/GenBank/DDBJ whole genome shotgun (WGS) entry which is preliminary data.</text>
</comment>
<dbReference type="EMBL" id="VOXD01000007">
    <property type="protein sequence ID" value="TXF90364.1"/>
    <property type="molecule type" value="Genomic_DNA"/>
</dbReference>
<protein>
    <submittedName>
        <fullName evidence="2">Type IX secretion system membrane protein PorP/SprF</fullName>
    </submittedName>
</protein>
<accession>A0A5C7FKD3</accession>
<reference evidence="2 3" key="1">
    <citation type="submission" date="2019-08" db="EMBL/GenBank/DDBJ databases">
        <title>Lewinella sp. strain SSH13 Genome sequencing and assembly.</title>
        <authorList>
            <person name="Kim I."/>
        </authorList>
    </citation>
    <scope>NUCLEOTIDE SEQUENCE [LARGE SCALE GENOMIC DNA]</scope>
    <source>
        <strain evidence="2 3">SSH13</strain>
    </source>
</reference>
<evidence type="ECO:0000313" key="3">
    <source>
        <dbReference type="Proteomes" id="UP000321907"/>
    </source>
</evidence>
<organism evidence="2 3">
    <name type="scientific">Neolewinella aurantiaca</name>
    <dbReference type="NCBI Taxonomy" id="2602767"/>
    <lineage>
        <taxon>Bacteria</taxon>
        <taxon>Pseudomonadati</taxon>
        <taxon>Bacteroidota</taxon>
        <taxon>Saprospiria</taxon>
        <taxon>Saprospirales</taxon>
        <taxon>Lewinellaceae</taxon>
        <taxon>Neolewinella</taxon>
    </lineage>
</organism>
<dbReference type="RefSeq" id="WP_147929846.1">
    <property type="nucleotide sequence ID" value="NZ_VOXD01000007.1"/>
</dbReference>
<gene>
    <name evidence="2" type="ORF">FUA23_06120</name>
</gene>
<evidence type="ECO:0000256" key="1">
    <source>
        <dbReference type="SAM" id="SignalP"/>
    </source>
</evidence>
<dbReference type="OrthoDB" id="1186563at2"/>
<dbReference type="AlphaFoldDB" id="A0A5C7FKD3"/>
<name>A0A5C7FKD3_9BACT</name>
<feature type="chain" id="PRO_5023121228" evidence="1">
    <location>
        <begin position="20"/>
        <end position="352"/>
    </location>
</feature>
<keyword evidence="3" id="KW-1185">Reference proteome</keyword>
<feature type="signal peptide" evidence="1">
    <location>
        <begin position="1"/>
        <end position="19"/>
    </location>
</feature>
<dbReference type="Pfam" id="PF11751">
    <property type="entry name" value="PorP_SprF"/>
    <property type="match status" value="1"/>
</dbReference>
<dbReference type="Proteomes" id="UP000321907">
    <property type="component" value="Unassembled WGS sequence"/>
</dbReference>
<dbReference type="NCBIfam" id="TIGR03519">
    <property type="entry name" value="T9SS_PorP_fam"/>
    <property type="match status" value="1"/>
</dbReference>
<dbReference type="InterPro" id="IPR019861">
    <property type="entry name" value="PorP/SprF_Bacteroidetes"/>
</dbReference>